<comment type="caution">
    <text evidence="15">The sequence shown here is derived from an EMBL/GenBank/DDBJ whole genome shotgun (WGS) entry which is preliminary data.</text>
</comment>
<dbReference type="EMBL" id="JARGCK010000007">
    <property type="protein sequence ID" value="MDK9866301.1"/>
    <property type="molecule type" value="Genomic_DNA"/>
</dbReference>
<evidence type="ECO:0000259" key="14">
    <source>
        <dbReference type="Pfam" id="PF09924"/>
    </source>
</evidence>
<evidence type="ECO:0000256" key="3">
    <source>
        <dbReference type="ARBA" id="ARBA00012014"/>
    </source>
</evidence>
<proteinExistence type="inferred from homology"/>
<feature type="transmembrane region" description="Helical" evidence="13">
    <location>
        <begin position="493"/>
        <end position="514"/>
    </location>
</feature>
<protein>
    <recommendedName>
        <fullName evidence="4 13">Phosphatidylglycerol lysyltransferase</fullName>
        <ecNumber evidence="3 13">2.3.2.3</ecNumber>
    </recommendedName>
    <alternativeName>
        <fullName evidence="13">Lysylphosphatidylglycerol synthase</fullName>
    </alternativeName>
</protein>
<dbReference type="InterPro" id="IPR022791">
    <property type="entry name" value="L-PG_synthase/AglD"/>
</dbReference>
<name>A0AAW7AJG4_9STAP</name>
<evidence type="ECO:0000313" key="15">
    <source>
        <dbReference type="EMBL" id="MDK9866301.1"/>
    </source>
</evidence>
<dbReference type="Pfam" id="PF09924">
    <property type="entry name" value="LPG_synthase_C"/>
    <property type="match status" value="1"/>
</dbReference>
<evidence type="ECO:0000256" key="4">
    <source>
        <dbReference type="ARBA" id="ARBA00021546"/>
    </source>
</evidence>
<gene>
    <name evidence="13 15" type="primary">mprF</name>
    <name evidence="15" type="ORF">P1A27_10155</name>
</gene>
<evidence type="ECO:0000256" key="6">
    <source>
        <dbReference type="ARBA" id="ARBA00022679"/>
    </source>
</evidence>
<feature type="transmembrane region" description="Helical" evidence="13">
    <location>
        <begin position="164"/>
        <end position="185"/>
    </location>
</feature>
<dbReference type="EC" id="2.3.2.3" evidence="3 13"/>
<reference evidence="15" key="1">
    <citation type="journal article" date="2023" name="Int. J. Mol. Sci.">
        <title>Antibiotic Resistance/Susceptibility Profiles of Staphylococcus equorum Strains from Cheese, and Genome Analysis for Antibiotic Resistance Genes.</title>
        <authorList>
            <person name="Vazquez L."/>
            <person name="Srednik M.E."/>
            <person name="Rodriguez J."/>
            <person name="Florez A.B."/>
            <person name="Mayo B."/>
        </authorList>
    </citation>
    <scope>NUCLEOTIDE SEQUENCE</scope>
    <source>
        <strain evidence="15">5A3I</strain>
    </source>
</reference>
<comment type="function">
    <text evidence="13">Catalyzes the transfer of a lysyl group from L-lysyl-tRNA(Lys) to membrane-bound phosphatidylglycerol (PG), which produces lysylphosphatidylglycerol (LPG), a major component of the bacterial membrane with a positive net charge. LPG synthesis contributes to bacterial virulence as it is involved in the resistance mechanism against cationic antimicrobial peptides (CAMP) produces by the host's immune system (defensins, cathelicidins) and by the competing microorganisms.</text>
</comment>
<keyword evidence="7 13" id="KW-0812">Transmembrane</keyword>
<evidence type="ECO:0000256" key="2">
    <source>
        <dbReference type="ARBA" id="ARBA00008627"/>
    </source>
</evidence>
<keyword evidence="8 13" id="KW-1133">Transmembrane helix</keyword>
<accession>A0AAW7AJG4</accession>
<feature type="transmembrane region" description="Helical" evidence="13">
    <location>
        <begin position="12"/>
        <end position="30"/>
    </location>
</feature>
<reference evidence="15" key="2">
    <citation type="submission" date="2023-03" db="EMBL/GenBank/DDBJ databases">
        <authorList>
            <person name="Vazquez L."/>
            <person name="Rodriguez J."/>
            <person name="Mayo B."/>
            <person name="Florez A.B."/>
        </authorList>
    </citation>
    <scope>NUCLEOTIDE SEQUENCE</scope>
    <source>
        <strain evidence="15">5A3I</strain>
    </source>
</reference>
<sequence length="845" mass="97711">MSKELRSKLFSILKIVFAVTLFIFVVFTLYKELSHINLKETVKSFGEINRVWLVALFLSGGLSIIVLSLYDVLLVKTLKLKLSLLKTIRIGYIVNALNAIVGFGGFIGASVRFLLYKNATDDKKALVHTISIVLISMLTGLSLLSILVVIHVFDVTHIFSPFPWIRWLLYIVALFLPIFIIVTYVKPVKQSHKLLGIYCTVVSGVEWMIASFVLYMALVIVGIHIPFTAFMGIFIIASLSGLISFIPGGFGTFDLVVLLGLKSLNVPEEEIVLALLLYRFAYYLFPVLIALILSTFEFRSTAKRYWEDSKLMLPVKDMTSLVASYQKDIIVRVPSFSIALLLMYTSLICFLNNMTIIYDGLYDGLYDPNHYIYYIIVSVHTSACLLLLLNIIGVYHLSKRAILFSMISISLIFIVTAYTYASFILLSWLAVMFVLLLVFYRRSNTIKRPFRYTKLWLSVAVGALILYINHIVIDGTFYTLDIYHLEMDSSILRYYFWFTILLVAIIVGAIVWWFEYRYRVKNRSNNIEMCEAIIAQNGGNYLSHLMYSGDKHCFINEKEDAFLMYRYKYSAYIVLGDPVGNPESFHELLETFYREAQYLGYDVIFYQVTDKYMSLYHDFGNQFFKLGEEAVIDLTTFTTSGKKKRGLRATLNKFDDLNLTFEVLDPPFSPRLLVDLKNISDDWLAERNEMHFSVGSFNEYYVSQAPIAIIKDKDESIIAFCTFMPTYYKATLSVDLIRWKADSKLPLMDGLYLNMLLWAKAHNYEHFNMGMATLSNVGQVPFSFYGERIAGRVFEHFNGLYRFQGLRRYKEKFNPLWEPRFLVYRKHHSLQLSMLKVMRVIRKHK</sequence>
<dbReference type="Proteomes" id="UP001174037">
    <property type="component" value="Unassembled WGS sequence"/>
</dbReference>
<feature type="transmembrane region" description="Helical" evidence="13">
    <location>
        <begin position="127"/>
        <end position="152"/>
    </location>
</feature>
<keyword evidence="10 13" id="KW-0472">Membrane</keyword>
<dbReference type="Pfam" id="PF03706">
    <property type="entry name" value="LPG_synthase_TM"/>
    <property type="match status" value="1"/>
</dbReference>
<feature type="transmembrane region" description="Helical" evidence="13">
    <location>
        <begin position="90"/>
        <end position="115"/>
    </location>
</feature>
<dbReference type="PANTHER" id="PTHR34697:SF2">
    <property type="entry name" value="PHOSPHATIDYLGLYCEROL LYSYLTRANSFERASE"/>
    <property type="match status" value="1"/>
</dbReference>
<dbReference type="NCBIfam" id="NF033480">
    <property type="entry name" value="bifunc_MprF"/>
    <property type="match status" value="1"/>
</dbReference>
<evidence type="ECO:0000256" key="12">
    <source>
        <dbReference type="ARBA" id="ARBA00047540"/>
    </source>
</evidence>
<keyword evidence="6 13" id="KW-0808">Transferase</keyword>
<feature type="transmembrane region" description="Helical" evidence="13">
    <location>
        <begin position="452"/>
        <end position="473"/>
    </location>
</feature>
<evidence type="ECO:0000256" key="13">
    <source>
        <dbReference type="RuleBase" id="RU363042"/>
    </source>
</evidence>
<evidence type="ECO:0000313" key="16">
    <source>
        <dbReference type="Proteomes" id="UP001174037"/>
    </source>
</evidence>
<organism evidence="15 16">
    <name type="scientific">Staphylococcus equorum</name>
    <dbReference type="NCBI Taxonomy" id="246432"/>
    <lineage>
        <taxon>Bacteria</taxon>
        <taxon>Bacillati</taxon>
        <taxon>Bacillota</taxon>
        <taxon>Bacilli</taxon>
        <taxon>Bacillales</taxon>
        <taxon>Staphylococcaceae</taxon>
        <taxon>Staphylococcus</taxon>
    </lineage>
</organism>
<comment type="similarity">
    <text evidence="2 13">Belongs to the LPG synthase family.</text>
</comment>
<dbReference type="GO" id="GO:0050071">
    <property type="term" value="F:phosphatidylglycerol lysyltransferase activity"/>
    <property type="evidence" value="ECO:0007669"/>
    <property type="project" value="UniProtKB-EC"/>
</dbReference>
<dbReference type="SUPFAM" id="SSF55729">
    <property type="entry name" value="Acyl-CoA N-acyltransferases (Nat)"/>
    <property type="match status" value="1"/>
</dbReference>
<dbReference type="RefSeq" id="WP_285323873.1">
    <property type="nucleotide sequence ID" value="NZ_JARGCK010000007.1"/>
</dbReference>
<evidence type="ECO:0000256" key="10">
    <source>
        <dbReference type="ARBA" id="ARBA00023136"/>
    </source>
</evidence>
<dbReference type="InterPro" id="IPR051211">
    <property type="entry name" value="PG_lysyltransferase"/>
</dbReference>
<evidence type="ECO:0000256" key="1">
    <source>
        <dbReference type="ARBA" id="ARBA00004651"/>
    </source>
</evidence>
<dbReference type="GO" id="GO:0055091">
    <property type="term" value="P:phospholipid homeostasis"/>
    <property type="evidence" value="ECO:0007669"/>
    <property type="project" value="TreeGrafter"/>
</dbReference>
<dbReference type="GO" id="GO:0005886">
    <property type="term" value="C:plasma membrane"/>
    <property type="evidence" value="ECO:0007669"/>
    <property type="project" value="UniProtKB-SubCell"/>
</dbReference>
<dbReference type="InterPro" id="IPR024320">
    <property type="entry name" value="LPG_synthase_C"/>
</dbReference>
<dbReference type="GO" id="GO:0006629">
    <property type="term" value="P:lipid metabolic process"/>
    <property type="evidence" value="ECO:0007669"/>
    <property type="project" value="UniProtKB-KW"/>
</dbReference>
<feature type="transmembrane region" description="Helical" evidence="13">
    <location>
        <begin position="371"/>
        <end position="395"/>
    </location>
</feature>
<evidence type="ECO:0000256" key="11">
    <source>
        <dbReference type="ARBA" id="ARBA00023251"/>
    </source>
</evidence>
<keyword evidence="11 13" id="KW-0046">Antibiotic resistance</keyword>
<comment type="catalytic activity">
    <reaction evidence="12 13">
        <text>L-lysyl-tRNA(Lys) + a 1,2-diacyl-sn-glycero-3-phospho-(1'-sn-glycerol) = a 1,2-diacyl-sn-glycero-3-phospho-1'-(3'-O-L-lysyl)-sn-glycerol + tRNA(Lys)</text>
        <dbReference type="Rhea" id="RHEA:10668"/>
        <dbReference type="Rhea" id="RHEA-COMP:9696"/>
        <dbReference type="Rhea" id="RHEA-COMP:9697"/>
        <dbReference type="ChEBI" id="CHEBI:64716"/>
        <dbReference type="ChEBI" id="CHEBI:75792"/>
        <dbReference type="ChEBI" id="CHEBI:78442"/>
        <dbReference type="ChEBI" id="CHEBI:78529"/>
        <dbReference type="EC" id="2.3.2.3"/>
    </reaction>
</comment>
<dbReference type="AlphaFoldDB" id="A0AAW7AJG4"/>
<dbReference type="InterPro" id="IPR016181">
    <property type="entry name" value="Acyl_CoA_acyltransferase"/>
</dbReference>
<dbReference type="PANTHER" id="PTHR34697">
    <property type="entry name" value="PHOSPHATIDYLGLYCEROL LYSYLTRANSFERASE"/>
    <property type="match status" value="1"/>
</dbReference>
<comment type="subcellular location">
    <subcellularLocation>
        <location evidence="1 13">Cell membrane</location>
        <topology evidence="1 13">Multi-pass membrane protein</topology>
    </subcellularLocation>
</comment>
<feature type="transmembrane region" description="Helical" evidence="13">
    <location>
        <begin position="229"/>
        <end position="259"/>
    </location>
</feature>
<evidence type="ECO:0000256" key="8">
    <source>
        <dbReference type="ARBA" id="ARBA00022989"/>
    </source>
</evidence>
<feature type="domain" description="Phosphatidylglycerol lysyltransferase C-terminal" evidence="14">
    <location>
        <begin position="532"/>
        <end position="824"/>
    </location>
</feature>
<feature type="transmembrane region" description="Helical" evidence="13">
    <location>
        <begin position="329"/>
        <end position="351"/>
    </location>
</feature>
<evidence type="ECO:0000256" key="9">
    <source>
        <dbReference type="ARBA" id="ARBA00023098"/>
    </source>
</evidence>
<feature type="transmembrane region" description="Helical" evidence="13">
    <location>
        <begin position="51"/>
        <end position="70"/>
    </location>
</feature>
<feature type="transmembrane region" description="Helical" evidence="13">
    <location>
        <begin position="197"/>
        <end position="223"/>
    </location>
</feature>
<evidence type="ECO:0000256" key="5">
    <source>
        <dbReference type="ARBA" id="ARBA00022475"/>
    </source>
</evidence>
<keyword evidence="9 13" id="KW-0443">Lipid metabolism</keyword>
<dbReference type="GO" id="GO:0046677">
    <property type="term" value="P:response to antibiotic"/>
    <property type="evidence" value="ECO:0007669"/>
    <property type="project" value="UniProtKB-KW"/>
</dbReference>
<feature type="transmembrane region" description="Helical" evidence="13">
    <location>
        <begin position="271"/>
        <end position="296"/>
    </location>
</feature>
<keyword evidence="5" id="KW-1003">Cell membrane</keyword>
<evidence type="ECO:0000256" key="7">
    <source>
        <dbReference type="ARBA" id="ARBA00022692"/>
    </source>
</evidence>
<feature type="transmembrane region" description="Helical" evidence="13">
    <location>
        <begin position="407"/>
        <end position="440"/>
    </location>
</feature>